<evidence type="ECO:0000259" key="6">
    <source>
        <dbReference type="PROSITE" id="PS51898"/>
    </source>
</evidence>
<dbReference type="InterPro" id="IPR044068">
    <property type="entry name" value="CB"/>
</dbReference>
<dbReference type="Pfam" id="PF00589">
    <property type="entry name" value="Phage_integrase"/>
    <property type="match status" value="1"/>
</dbReference>
<evidence type="ECO:0000256" key="1">
    <source>
        <dbReference type="ARBA" id="ARBA00008857"/>
    </source>
</evidence>
<evidence type="ECO:0000313" key="8">
    <source>
        <dbReference type="EMBL" id="PNU05965.1"/>
    </source>
</evidence>
<dbReference type="InterPro" id="IPR050808">
    <property type="entry name" value="Phage_Integrase"/>
</dbReference>
<dbReference type="InterPro" id="IPR013762">
    <property type="entry name" value="Integrase-like_cat_sf"/>
</dbReference>
<evidence type="ECO:0000256" key="3">
    <source>
        <dbReference type="ARBA" id="ARBA00023125"/>
    </source>
</evidence>
<dbReference type="GO" id="GO:0003677">
    <property type="term" value="F:DNA binding"/>
    <property type="evidence" value="ECO:0007669"/>
    <property type="project" value="UniProtKB-UniRule"/>
</dbReference>
<dbReference type="InterPro" id="IPR011010">
    <property type="entry name" value="DNA_brk_join_enz"/>
</dbReference>
<evidence type="ECO:0000313" key="9">
    <source>
        <dbReference type="Proteomes" id="UP000236327"/>
    </source>
</evidence>
<dbReference type="Gene3D" id="3.30.160.390">
    <property type="entry name" value="Integrase, DNA-binding domain"/>
    <property type="match status" value="1"/>
</dbReference>
<name>A0A2K2G4J2_9SPHN</name>
<organism evidence="8 9">
    <name type="scientific">Novosphingobium guangzhouense</name>
    <dbReference type="NCBI Taxonomy" id="1850347"/>
    <lineage>
        <taxon>Bacteria</taxon>
        <taxon>Pseudomonadati</taxon>
        <taxon>Pseudomonadota</taxon>
        <taxon>Alphaproteobacteria</taxon>
        <taxon>Sphingomonadales</taxon>
        <taxon>Sphingomonadaceae</taxon>
        <taxon>Novosphingobium</taxon>
    </lineage>
</organism>
<accession>A0A2K2G4J2</accession>
<keyword evidence="2" id="KW-0229">DNA integration</keyword>
<dbReference type="GO" id="GO:0015074">
    <property type="term" value="P:DNA integration"/>
    <property type="evidence" value="ECO:0007669"/>
    <property type="project" value="UniProtKB-KW"/>
</dbReference>
<dbReference type="GO" id="GO:0006310">
    <property type="term" value="P:DNA recombination"/>
    <property type="evidence" value="ECO:0007669"/>
    <property type="project" value="UniProtKB-KW"/>
</dbReference>
<dbReference type="Proteomes" id="UP000236327">
    <property type="component" value="Unassembled WGS sequence"/>
</dbReference>
<dbReference type="EMBL" id="LYMM01000021">
    <property type="protein sequence ID" value="PNU05965.1"/>
    <property type="molecule type" value="Genomic_DNA"/>
</dbReference>
<dbReference type="Gene3D" id="1.10.443.10">
    <property type="entry name" value="Intergrase catalytic core"/>
    <property type="match status" value="1"/>
</dbReference>
<dbReference type="InterPro" id="IPR038488">
    <property type="entry name" value="Integrase_DNA-bd_sf"/>
</dbReference>
<proteinExistence type="inferred from homology"/>
<protein>
    <submittedName>
        <fullName evidence="8">Integrase</fullName>
    </submittedName>
</protein>
<dbReference type="AlphaFoldDB" id="A0A2K2G4J2"/>
<dbReference type="InterPro" id="IPR010998">
    <property type="entry name" value="Integrase_recombinase_N"/>
</dbReference>
<keyword evidence="3 5" id="KW-0238">DNA-binding</keyword>
<feature type="domain" description="Tyr recombinase" evidence="6">
    <location>
        <begin position="215"/>
        <end position="395"/>
    </location>
</feature>
<comment type="caution">
    <text evidence="8">The sequence shown here is derived from an EMBL/GenBank/DDBJ whole genome shotgun (WGS) entry which is preliminary data.</text>
</comment>
<dbReference type="InterPro" id="IPR053876">
    <property type="entry name" value="Phage_int_M"/>
</dbReference>
<dbReference type="OrthoDB" id="7388552at2"/>
<evidence type="ECO:0000256" key="5">
    <source>
        <dbReference type="PROSITE-ProRule" id="PRU01248"/>
    </source>
</evidence>
<dbReference type="Gene3D" id="1.10.150.130">
    <property type="match status" value="1"/>
</dbReference>
<dbReference type="SUPFAM" id="SSF56349">
    <property type="entry name" value="DNA breaking-rejoining enzymes"/>
    <property type="match status" value="1"/>
</dbReference>
<dbReference type="CDD" id="cd00801">
    <property type="entry name" value="INT_P4_C"/>
    <property type="match status" value="1"/>
</dbReference>
<dbReference type="PROSITE" id="PS51898">
    <property type="entry name" value="TYR_RECOMBINASE"/>
    <property type="match status" value="1"/>
</dbReference>
<keyword evidence="9" id="KW-1185">Reference proteome</keyword>
<dbReference type="PANTHER" id="PTHR30629:SF2">
    <property type="entry name" value="PROPHAGE INTEGRASE INTS-RELATED"/>
    <property type="match status" value="1"/>
</dbReference>
<evidence type="ECO:0000256" key="4">
    <source>
        <dbReference type="ARBA" id="ARBA00023172"/>
    </source>
</evidence>
<dbReference type="InterPro" id="IPR025166">
    <property type="entry name" value="Integrase_DNA_bind_dom"/>
</dbReference>
<gene>
    <name evidence="8" type="ORF">A8V01_13810</name>
</gene>
<dbReference type="Pfam" id="PF22022">
    <property type="entry name" value="Phage_int_M"/>
    <property type="match status" value="1"/>
</dbReference>
<sequence>MLGGPSVPETSGKNGLSAIAVKNAKPRDKAFKLSDRDGLYLLVKPSGVRYWRMNYRFGGQQRTLSFGRWPEITLGEARDLLLDARRLLAKGIDPLEQARLEKIEQSLAASNTFQSIADEWIAKIETEGAAPMTVKKARWLLAKIYPSIGKRPIAEISAPELLLALKKVEATKRYDTANRIRTACSQVFRYAIVSARAGRDVAADLRGALITPKTKHRAAVTTSKEAGALLRAIDDYDGMPLTRTALRLLAHVFVRPGELRWAEWKEFDLERKVWTIPGPKMKMGVAHSVPLSAQAIEILGEIEHDASYSSYLFPSLRSLSRPMSDNTLNAALRRLGFAKDQMTAHGFRALAATLLNEMGIWNPDAIERQLAHADGNSIRRAYARGQYWSERERMMQHWSDHIDQLRSGAEIIRPRFGHSAS</sequence>
<reference evidence="8 9" key="1">
    <citation type="submission" date="2016-05" db="EMBL/GenBank/DDBJ databases">
        <title>Complete genome sequence of Novosphingobium guangzhouense SA925(T).</title>
        <authorList>
            <person name="Sha S."/>
        </authorList>
    </citation>
    <scope>NUCLEOTIDE SEQUENCE [LARGE SCALE GENOMIC DNA]</scope>
    <source>
        <strain evidence="8 9">SA925</strain>
    </source>
</reference>
<evidence type="ECO:0000256" key="2">
    <source>
        <dbReference type="ARBA" id="ARBA00022908"/>
    </source>
</evidence>
<dbReference type="InterPro" id="IPR002104">
    <property type="entry name" value="Integrase_catalytic"/>
</dbReference>
<dbReference type="Pfam" id="PF13356">
    <property type="entry name" value="Arm-DNA-bind_3"/>
    <property type="match status" value="1"/>
</dbReference>
<dbReference type="RefSeq" id="WP_103094932.1">
    <property type="nucleotide sequence ID" value="NZ_LYMM01000021.1"/>
</dbReference>
<keyword evidence="4" id="KW-0233">DNA recombination</keyword>
<evidence type="ECO:0000259" key="7">
    <source>
        <dbReference type="PROSITE" id="PS51900"/>
    </source>
</evidence>
<feature type="domain" description="Core-binding (CB)" evidence="7">
    <location>
        <begin position="111"/>
        <end position="192"/>
    </location>
</feature>
<comment type="similarity">
    <text evidence="1">Belongs to the 'phage' integrase family.</text>
</comment>
<dbReference type="PROSITE" id="PS51900">
    <property type="entry name" value="CB"/>
    <property type="match status" value="1"/>
</dbReference>
<dbReference type="PANTHER" id="PTHR30629">
    <property type="entry name" value="PROPHAGE INTEGRASE"/>
    <property type="match status" value="1"/>
</dbReference>